<keyword evidence="1" id="KW-0732">Signal</keyword>
<dbReference type="InterPro" id="IPR036777">
    <property type="entry name" value="Channel_Tsx-like_sf"/>
</dbReference>
<evidence type="ECO:0000313" key="3">
    <source>
        <dbReference type="Proteomes" id="UP000199391"/>
    </source>
</evidence>
<dbReference type="SUPFAM" id="SSF111364">
    <property type="entry name" value="Tsx-like channel"/>
    <property type="match status" value="1"/>
</dbReference>
<feature type="signal peptide" evidence="1">
    <location>
        <begin position="1"/>
        <end position="24"/>
    </location>
</feature>
<organism evidence="2 3">
    <name type="scientific">Pseudoduganella namucuonensis</name>
    <dbReference type="NCBI Taxonomy" id="1035707"/>
    <lineage>
        <taxon>Bacteria</taxon>
        <taxon>Pseudomonadati</taxon>
        <taxon>Pseudomonadota</taxon>
        <taxon>Betaproteobacteria</taxon>
        <taxon>Burkholderiales</taxon>
        <taxon>Oxalobacteraceae</taxon>
        <taxon>Telluria group</taxon>
        <taxon>Pseudoduganella</taxon>
    </lineage>
</organism>
<protein>
    <submittedName>
        <fullName evidence="2">Nucleoside-specific channel-forming protein, Tsx</fullName>
    </submittedName>
</protein>
<dbReference type="RefSeq" id="WP_093558811.1">
    <property type="nucleotide sequence ID" value="NZ_FPBO01000034.1"/>
</dbReference>
<dbReference type="GO" id="GO:0009279">
    <property type="term" value="C:cell outer membrane"/>
    <property type="evidence" value="ECO:0007669"/>
    <property type="project" value="InterPro"/>
</dbReference>
<feature type="chain" id="PRO_5011482601" evidence="1">
    <location>
        <begin position="25"/>
        <end position="274"/>
    </location>
</feature>
<sequence length="274" mass="29678">MKIKKTCRVLAVAGLLGYGAAGHAVEWSDTSIGVKAGDRYAEPGIAQPIHKTVYEFVHINGDKLGKNLVVAQILQSDSTDPAAGGTGTGAQEFFGFYRRAFSLSRLTGNTVAFGPVKDVSLVARFDRGPKNISFAAATHKAMAGLGLDWNVPAGYVESSLYAYHEKGYNGFVGREIAYDTFRADTNWSFPLNPGIPLRWNGGLAFVGEKGRDGFGNATKPETRLYTELLMEVGQKTGFLVGVAYEMYRNKYGADKSRIPGAKQSTVLLVGEYHF</sequence>
<dbReference type="Proteomes" id="UP000199391">
    <property type="component" value="Unassembled WGS sequence"/>
</dbReference>
<accession>A0A1I7LPD9</accession>
<evidence type="ECO:0000313" key="2">
    <source>
        <dbReference type="EMBL" id="SFV11558.1"/>
    </source>
</evidence>
<keyword evidence="3" id="KW-1185">Reference proteome</keyword>
<dbReference type="Gene3D" id="2.40.230.20">
    <property type="entry name" value="Nucleoside-specific channel-forming protein, Tsx-like"/>
    <property type="match status" value="1"/>
</dbReference>
<name>A0A1I7LPD9_9BURK</name>
<dbReference type="OrthoDB" id="104801at2"/>
<gene>
    <name evidence="2" type="ORF">SAMN05216552_103435</name>
</gene>
<evidence type="ECO:0000256" key="1">
    <source>
        <dbReference type="SAM" id="SignalP"/>
    </source>
</evidence>
<dbReference type="EMBL" id="FPBO01000034">
    <property type="protein sequence ID" value="SFV11558.1"/>
    <property type="molecule type" value="Genomic_DNA"/>
</dbReference>
<reference evidence="3" key="1">
    <citation type="submission" date="2016-10" db="EMBL/GenBank/DDBJ databases">
        <authorList>
            <person name="Varghese N."/>
            <person name="Submissions S."/>
        </authorList>
    </citation>
    <scope>NUCLEOTIDE SEQUENCE [LARGE SCALE GENOMIC DNA]</scope>
    <source>
        <strain evidence="3">CGMCC 1.11014</strain>
    </source>
</reference>
<dbReference type="AlphaFoldDB" id="A0A1I7LPD9"/>
<proteinExistence type="predicted"/>
<dbReference type="STRING" id="1035707.SAMN05216552_103435"/>